<dbReference type="CDD" id="cd00118">
    <property type="entry name" value="LysM"/>
    <property type="match status" value="1"/>
</dbReference>
<dbReference type="AlphaFoldDB" id="A0A6J6E8M8"/>
<dbReference type="InterPro" id="IPR036779">
    <property type="entry name" value="LysM_dom_sf"/>
</dbReference>
<dbReference type="Pfam" id="PF01476">
    <property type="entry name" value="LysM"/>
    <property type="match status" value="1"/>
</dbReference>
<evidence type="ECO:0000259" key="1">
    <source>
        <dbReference type="PROSITE" id="PS51782"/>
    </source>
</evidence>
<accession>A0A6J6E8M8</accession>
<gene>
    <name evidence="2" type="ORF">UFOPK1726_00317</name>
</gene>
<dbReference type="SMART" id="SM00257">
    <property type="entry name" value="LysM"/>
    <property type="match status" value="1"/>
</dbReference>
<feature type="domain" description="LysM" evidence="1">
    <location>
        <begin position="54"/>
        <end position="102"/>
    </location>
</feature>
<evidence type="ECO:0000313" key="2">
    <source>
        <dbReference type="EMBL" id="CAB4571619.1"/>
    </source>
</evidence>
<dbReference type="InterPro" id="IPR018392">
    <property type="entry name" value="LysM"/>
</dbReference>
<proteinExistence type="predicted"/>
<protein>
    <submittedName>
        <fullName evidence="2">Unannotated protein</fullName>
    </submittedName>
</protein>
<reference evidence="2" key="1">
    <citation type="submission" date="2020-05" db="EMBL/GenBank/DDBJ databases">
        <authorList>
            <person name="Chiriac C."/>
            <person name="Salcher M."/>
            <person name="Ghai R."/>
            <person name="Kavagutti S V."/>
        </authorList>
    </citation>
    <scope>NUCLEOTIDE SEQUENCE</scope>
</reference>
<dbReference type="EMBL" id="CAEZTT010000022">
    <property type="protein sequence ID" value="CAB4571619.1"/>
    <property type="molecule type" value="Genomic_DNA"/>
</dbReference>
<sequence length="105" mass="11283">MTTYSNPAPLQLTLRGRRLMVSLVLGLILAVAAPALTDLAGANNQAGTTEQIATWVTVKSGDTLWAIAGEISPDRDPREVVWEIKQLNDLSSGLIAGQQIRVPIY</sequence>
<organism evidence="2">
    <name type="scientific">freshwater metagenome</name>
    <dbReference type="NCBI Taxonomy" id="449393"/>
    <lineage>
        <taxon>unclassified sequences</taxon>
        <taxon>metagenomes</taxon>
        <taxon>ecological metagenomes</taxon>
    </lineage>
</organism>
<dbReference type="PROSITE" id="PS51782">
    <property type="entry name" value="LYSM"/>
    <property type="match status" value="1"/>
</dbReference>
<dbReference type="Gene3D" id="3.10.350.10">
    <property type="entry name" value="LysM domain"/>
    <property type="match status" value="1"/>
</dbReference>
<dbReference type="SUPFAM" id="SSF54106">
    <property type="entry name" value="LysM domain"/>
    <property type="match status" value="1"/>
</dbReference>
<name>A0A6J6E8M8_9ZZZZ</name>